<feature type="compositionally biased region" description="Basic and acidic residues" evidence="1">
    <location>
        <begin position="128"/>
        <end position="143"/>
    </location>
</feature>
<protein>
    <submittedName>
        <fullName evidence="2">Uncharacterized protein</fullName>
    </submittedName>
</protein>
<comment type="caution">
    <text evidence="2">The sequence shown here is derived from an EMBL/GenBank/DDBJ whole genome shotgun (WGS) entry which is preliminary data.</text>
</comment>
<dbReference type="Proteomes" id="UP000188320">
    <property type="component" value="Unassembled WGS sequence"/>
</dbReference>
<dbReference type="OrthoDB" id="5959761at2759"/>
<evidence type="ECO:0000313" key="4">
    <source>
        <dbReference type="Proteomes" id="UP000188320"/>
    </source>
</evidence>
<dbReference type="InterPro" id="IPR038581">
    <property type="entry name" value="ODC_AZ_sf"/>
</dbReference>
<feature type="region of interest" description="Disordered" evidence="1">
    <location>
        <begin position="16"/>
        <end position="39"/>
    </location>
</feature>
<accession>A0A1R1PNR7</accession>
<feature type="compositionally biased region" description="Low complexity" evidence="1">
    <location>
        <begin position="27"/>
        <end position="39"/>
    </location>
</feature>
<evidence type="ECO:0000256" key="1">
    <source>
        <dbReference type="SAM" id="MobiDB-lite"/>
    </source>
</evidence>
<evidence type="ECO:0000313" key="3">
    <source>
        <dbReference type="EMBL" id="OMH83009.1"/>
    </source>
</evidence>
<dbReference type="Gene3D" id="3.40.630.60">
    <property type="match status" value="1"/>
</dbReference>
<name>A0A1R1PNR7_ZANCU</name>
<feature type="compositionally biased region" description="Acidic residues" evidence="1">
    <location>
        <begin position="144"/>
        <end position="153"/>
    </location>
</feature>
<dbReference type="EMBL" id="LSSK01000536">
    <property type="protein sequence ID" value="OMH83009.1"/>
    <property type="molecule type" value="Genomic_DNA"/>
</dbReference>
<sequence>MISRYTSDINIINYNNSNYEDEGGDNSLSSLSSSSSRSGSVVNDMIALGTFNIKRSEEKDVEMNDAQYISEQFCESLLEESEDGASSEETLHGAVPAKSITIRRARNTDGVPDVTNRGRGTVRREGYRREEMNGVEPGWRRQQDDEDSAESSEEEMRDRRMSAVEAYWNRKGMVRGRIGGGRAGNGHRVRGTGLATKQQMDAALQRQELCKANERCYQVFPNGIFGRNTVVKEDSARLGAVDAAIRFTFKDNNNNNPALTWKGIMVEGVLILTDIQEQKVKKLRDGEFSNNVLRVIEFAEETLQCDSVVVAISVREEQDGERGSGAGKAGMMGRAFRYMGFEMVSKRVYDYSKEFMLMGYSI</sequence>
<dbReference type="InterPro" id="IPR016181">
    <property type="entry name" value="Acyl_CoA_acyltransferase"/>
</dbReference>
<dbReference type="SUPFAM" id="SSF55729">
    <property type="entry name" value="Acyl-CoA N-acyltransferases (Nat)"/>
    <property type="match status" value="1"/>
</dbReference>
<feature type="region of interest" description="Disordered" evidence="1">
    <location>
        <begin position="128"/>
        <end position="158"/>
    </location>
</feature>
<reference evidence="2" key="1">
    <citation type="submission" date="2017-01" db="EMBL/GenBank/DDBJ databases">
        <authorList>
            <person name="Mah S.A."/>
            <person name="Swanson W.J."/>
            <person name="Moy G.W."/>
            <person name="Vacquier V.D."/>
        </authorList>
    </citation>
    <scope>NUCLEOTIDE SEQUENCE [LARGE SCALE GENOMIC DNA]</scope>
    <source>
        <strain evidence="2">COL-18-3</strain>
    </source>
</reference>
<keyword evidence="4" id="KW-1185">Reference proteome</keyword>
<organism evidence="2 4">
    <name type="scientific">Zancudomyces culisetae</name>
    <name type="common">Gut fungus</name>
    <name type="synonym">Smittium culisetae</name>
    <dbReference type="NCBI Taxonomy" id="1213189"/>
    <lineage>
        <taxon>Eukaryota</taxon>
        <taxon>Fungi</taxon>
        <taxon>Fungi incertae sedis</taxon>
        <taxon>Zoopagomycota</taxon>
        <taxon>Kickxellomycotina</taxon>
        <taxon>Harpellomycetes</taxon>
        <taxon>Harpellales</taxon>
        <taxon>Legeriomycetaceae</taxon>
        <taxon>Zancudomyces</taxon>
    </lineage>
</organism>
<dbReference type="AlphaFoldDB" id="A0A1R1PNR7"/>
<proteinExistence type="predicted"/>
<evidence type="ECO:0000313" key="2">
    <source>
        <dbReference type="EMBL" id="OMH82616.1"/>
    </source>
</evidence>
<reference evidence="4" key="2">
    <citation type="submission" date="2017-01" db="EMBL/GenBank/DDBJ databases">
        <authorList>
            <person name="Wang Y."/>
            <person name="White M."/>
            <person name="Kvist S."/>
            <person name="Moncalvo J.-M."/>
        </authorList>
    </citation>
    <scope>NUCLEOTIDE SEQUENCE [LARGE SCALE GENOMIC DNA]</scope>
    <source>
        <strain evidence="4">COL-18-3</strain>
    </source>
</reference>
<gene>
    <name evidence="3" type="ORF">AX774_g3486</name>
    <name evidence="2" type="ORF">AX774_g3903</name>
</gene>
<dbReference type="EMBL" id="LSSK01000630">
    <property type="protein sequence ID" value="OMH82616.1"/>
    <property type="molecule type" value="Genomic_DNA"/>
</dbReference>